<dbReference type="Pfam" id="PF00211">
    <property type="entry name" value="Guanylate_cyc"/>
    <property type="match status" value="1"/>
</dbReference>
<evidence type="ECO:0000256" key="5">
    <source>
        <dbReference type="ARBA" id="ARBA00022692"/>
    </source>
</evidence>
<dbReference type="GO" id="GO:0005525">
    <property type="term" value="F:GTP binding"/>
    <property type="evidence" value="ECO:0007669"/>
    <property type="project" value="UniProtKB-KW"/>
</dbReference>
<feature type="compositionally biased region" description="Basic and acidic residues" evidence="17">
    <location>
        <begin position="1041"/>
        <end position="1051"/>
    </location>
</feature>
<comment type="similarity">
    <text evidence="15">Belongs to the adenylyl cyclase class-4/guanylyl cyclase family.</text>
</comment>
<dbReference type="Gene3D" id="1.10.510.10">
    <property type="entry name" value="Transferase(Phosphotransferase) domain 1"/>
    <property type="match status" value="1"/>
</dbReference>
<dbReference type="PROSITE" id="PS50125">
    <property type="entry name" value="GUANYLATE_CYCLASE_2"/>
    <property type="match status" value="1"/>
</dbReference>
<dbReference type="Pfam" id="PF01094">
    <property type="entry name" value="ANF_receptor"/>
    <property type="match status" value="1"/>
</dbReference>
<evidence type="ECO:0000256" key="17">
    <source>
        <dbReference type="SAM" id="MobiDB-lite"/>
    </source>
</evidence>
<keyword evidence="7" id="KW-0547">Nucleotide-binding</keyword>
<dbReference type="PROSITE" id="PS50011">
    <property type="entry name" value="PROTEIN_KINASE_DOM"/>
    <property type="match status" value="1"/>
</dbReference>
<reference evidence="22" key="1">
    <citation type="submission" date="2022-11" db="UniProtKB">
        <authorList>
            <consortium name="WormBaseParasite"/>
        </authorList>
    </citation>
    <scope>IDENTIFICATION</scope>
</reference>
<dbReference type="InterPro" id="IPR001170">
    <property type="entry name" value="ANPR/GUC"/>
</dbReference>
<evidence type="ECO:0000256" key="3">
    <source>
        <dbReference type="ARBA" id="ARBA00012202"/>
    </source>
</evidence>
<evidence type="ECO:0000256" key="2">
    <source>
        <dbReference type="ARBA" id="ARBA00004251"/>
    </source>
</evidence>
<protein>
    <recommendedName>
        <fullName evidence="3 16">Guanylate cyclase</fullName>
        <ecNumber evidence="3 16">4.6.1.2</ecNumber>
    </recommendedName>
</protein>
<accession>A0A914V6F3</accession>
<dbReference type="GO" id="GO:0004672">
    <property type="term" value="F:protein kinase activity"/>
    <property type="evidence" value="ECO:0007669"/>
    <property type="project" value="InterPro"/>
</dbReference>
<dbReference type="Pfam" id="PF07714">
    <property type="entry name" value="PK_Tyr_Ser-Thr"/>
    <property type="match status" value="1"/>
</dbReference>
<dbReference type="Gene3D" id="6.10.250.780">
    <property type="match status" value="1"/>
</dbReference>
<evidence type="ECO:0000256" key="10">
    <source>
        <dbReference type="ARBA" id="ARBA00023136"/>
    </source>
</evidence>
<evidence type="ECO:0000259" key="20">
    <source>
        <dbReference type="PROSITE" id="PS50125"/>
    </source>
</evidence>
<dbReference type="GO" id="GO:0004016">
    <property type="term" value="F:adenylate cyclase activity"/>
    <property type="evidence" value="ECO:0007669"/>
    <property type="project" value="TreeGrafter"/>
</dbReference>
<dbReference type="Pfam" id="PF07701">
    <property type="entry name" value="HNOBA"/>
    <property type="match status" value="1"/>
</dbReference>
<evidence type="ECO:0000256" key="15">
    <source>
        <dbReference type="RuleBase" id="RU000405"/>
    </source>
</evidence>
<keyword evidence="21" id="KW-1185">Reference proteome</keyword>
<dbReference type="InterPro" id="IPR001245">
    <property type="entry name" value="Ser-Thr/Tyr_kinase_cat_dom"/>
</dbReference>
<dbReference type="GO" id="GO:0005524">
    <property type="term" value="F:ATP binding"/>
    <property type="evidence" value="ECO:0007669"/>
    <property type="project" value="InterPro"/>
</dbReference>
<keyword evidence="9" id="KW-0342">GTP-binding</keyword>
<dbReference type="EC" id="4.6.1.2" evidence="3 16"/>
<dbReference type="InterPro" id="IPR050401">
    <property type="entry name" value="Cyclic_nucleotide_synthase"/>
</dbReference>
<dbReference type="PRINTS" id="PR00255">
    <property type="entry name" value="NATPEPTIDER"/>
</dbReference>
<dbReference type="InterPro" id="IPR018297">
    <property type="entry name" value="A/G_cyclase_CS"/>
</dbReference>
<comment type="subcellular location">
    <subcellularLocation>
        <location evidence="2">Cell membrane</location>
        <topology evidence="2">Single-pass type I membrane protein</topology>
    </subcellularLocation>
</comment>
<evidence type="ECO:0000256" key="4">
    <source>
        <dbReference type="ARBA" id="ARBA00022475"/>
    </source>
</evidence>
<dbReference type="InterPro" id="IPR028082">
    <property type="entry name" value="Peripla_BP_I"/>
</dbReference>
<dbReference type="InterPro" id="IPR001054">
    <property type="entry name" value="A/G_cyclase"/>
</dbReference>
<evidence type="ECO:0000256" key="8">
    <source>
        <dbReference type="ARBA" id="ARBA00022989"/>
    </source>
</evidence>
<dbReference type="PROSITE" id="PS00452">
    <property type="entry name" value="GUANYLATE_CYCLASE_1"/>
    <property type="match status" value="1"/>
</dbReference>
<evidence type="ECO:0000259" key="19">
    <source>
        <dbReference type="PROSITE" id="PS50011"/>
    </source>
</evidence>
<dbReference type="PANTHER" id="PTHR11920">
    <property type="entry name" value="GUANYLYL CYCLASE"/>
    <property type="match status" value="1"/>
</dbReference>
<dbReference type="InterPro" id="IPR011645">
    <property type="entry name" value="HNOB_dom_associated"/>
</dbReference>
<dbReference type="InterPro" id="IPR011009">
    <property type="entry name" value="Kinase-like_dom_sf"/>
</dbReference>
<dbReference type="InterPro" id="IPR001828">
    <property type="entry name" value="ANF_lig-bd_rcpt"/>
</dbReference>
<sequence>MPWYNPDLKPLIGFSTSAAAITIALDRINAEHLLDQVEWQFVYYDDKCDDAVALGTGFKLITEDKVDVIFAPPCSAAAAVVGTLCKLHNVAIIGWAATLYEIGELKLYPTFSRTISSSDDMGRAIAETMLFFGWNEYAIVYTNDYLQKECFFAKQGFDKILVTEDYRLNTNYENEMSGTITDAYLDNILDNISSQARIIVACFDRVEDERRFMSRAHKKGMDSEEYVYILPDYDDQGGTLGKGMRWESESGGDSTSEYEAKQTYQRALILSIDPMDNDTLLSAFRKEIPNKMKQWPFYCVEANCSRPDDQYGSGYANYLYDAMYMYGVALNRTIKRNINGIRNGSEIQISTNTMNFDGMTGRVVIDSTGNREAHLIIRGFTEFNNTELARIDAWRAKGTTVTLLVPSMADAWKNRVGGLPPSLPICGFSGRDCPKSFLQLYLPYVIVISCIGAVILMASFGAVIYSIYARMQAIKRENDLWQVSVHRLRKINMKDDNGSKSSFHSSTKSIASSILDSVRKGIKLRKAKNYEFYVFNGQPVAAEVLQTPVFIRNESDFAEFRMMRSLNDENVNKFIGLSLDGPGHMTLWKFCARGSLKDIIGHGHLTLDWFFKYSLISDITAGLEYLMHSPLGWHGNLTSRTCMVNDRWQVMVSDFGLSTIRKQQKLPPKKQLWTAPEVLRNAAKLGEPSADIYSWAVVCSEIITAQNAYSDRIATEGEEAIINLIRKGGNQPVRPSIQLAQGDDVNPAMVHLIRDCWGESPEERPKITTIRAALKGMMKGRNANLMDHVMTMMENYASTLEEQVEERTKQLYQEQKKSDMLLYRMLPRQVADKLKTGQSVEPEAFASVSIMFSDVVSFTKLASKCTPLQVVDLLNDLYTLFDSIIDEYDVYKVETIGDGYLCVSGLPHRNGDMHAREIAEMSMKFMFSLRDFEIQSLPKEKINLRVGIHTGPCVAGIVGMSMPRYCLFGDTVNTASRMESHGKPGKIHITAETKKYLTEIIGGYAIEDRGDVLIKGKGVLETYFLAGRESSSPSAKVRKQPSPDRPDRINEEKEEDEESREQDVDVTLISS</sequence>
<feature type="transmembrane region" description="Helical" evidence="18">
    <location>
        <begin position="441"/>
        <end position="468"/>
    </location>
</feature>
<dbReference type="GO" id="GO:0006935">
    <property type="term" value="P:chemotaxis"/>
    <property type="evidence" value="ECO:0007669"/>
    <property type="project" value="UniProtKB-ARBA"/>
</dbReference>
<dbReference type="GO" id="GO:0001653">
    <property type="term" value="F:peptide receptor activity"/>
    <property type="evidence" value="ECO:0007669"/>
    <property type="project" value="TreeGrafter"/>
</dbReference>
<keyword evidence="4" id="KW-1003">Cell membrane</keyword>
<feature type="domain" description="Guanylate cyclase" evidence="20">
    <location>
        <begin position="849"/>
        <end position="979"/>
    </location>
</feature>
<dbReference type="InterPro" id="IPR029787">
    <property type="entry name" value="Nucleotide_cyclase"/>
</dbReference>
<dbReference type="GO" id="GO:0004383">
    <property type="term" value="F:guanylate cyclase activity"/>
    <property type="evidence" value="ECO:0007669"/>
    <property type="project" value="UniProtKB-EC"/>
</dbReference>
<keyword evidence="13 15" id="KW-0456">Lyase</keyword>
<evidence type="ECO:0000313" key="22">
    <source>
        <dbReference type="WBParaSite" id="PSAMB.scaffold1569size29897.g13805.t2"/>
    </source>
</evidence>
<feature type="domain" description="Protein kinase" evidence="19">
    <location>
        <begin position="504"/>
        <end position="778"/>
    </location>
</feature>
<dbReference type="PANTHER" id="PTHR11920:SF375">
    <property type="entry name" value="RECEPTOR-TYPE GUANYLATE CYCLASE GCY-13"/>
    <property type="match status" value="1"/>
</dbReference>
<keyword evidence="14 16" id="KW-0141">cGMP biosynthesis</keyword>
<dbReference type="Gene3D" id="3.40.50.2300">
    <property type="match status" value="2"/>
</dbReference>
<dbReference type="InterPro" id="IPR000719">
    <property type="entry name" value="Prot_kinase_dom"/>
</dbReference>
<dbReference type="AlphaFoldDB" id="A0A914V6F3"/>
<dbReference type="SUPFAM" id="SSF56112">
    <property type="entry name" value="Protein kinase-like (PK-like)"/>
    <property type="match status" value="1"/>
</dbReference>
<dbReference type="GO" id="GO:0035556">
    <property type="term" value="P:intracellular signal transduction"/>
    <property type="evidence" value="ECO:0007669"/>
    <property type="project" value="InterPro"/>
</dbReference>
<evidence type="ECO:0000256" key="9">
    <source>
        <dbReference type="ARBA" id="ARBA00023134"/>
    </source>
</evidence>
<evidence type="ECO:0000256" key="7">
    <source>
        <dbReference type="ARBA" id="ARBA00022741"/>
    </source>
</evidence>
<dbReference type="SUPFAM" id="SSF55073">
    <property type="entry name" value="Nucleotide cyclase"/>
    <property type="match status" value="1"/>
</dbReference>
<keyword evidence="5 18" id="KW-0812">Transmembrane</keyword>
<proteinExistence type="inferred from homology"/>
<dbReference type="GO" id="GO:0007635">
    <property type="term" value="P:chemosensory behavior"/>
    <property type="evidence" value="ECO:0007669"/>
    <property type="project" value="UniProtKB-ARBA"/>
</dbReference>
<keyword evidence="10 18" id="KW-0472">Membrane</keyword>
<evidence type="ECO:0000256" key="14">
    <source>
        <dbReference type="ARBA" id="ARBA00023293"/>
    </source>
</evidence>
<dbReference type="Proteomes" id="UP000887566">
    <property type="component" value="Unplaced"/>
</dbReference>
<keyword evidence="6" id="KW-0732">Signal</keyword>
<evidence type="ECO:0000256" key="1">
    <source>
        <dbReference type="ARBA" id="ARBA00001436"/>
    </source>
</evidence>
<dbReference type="CDD" id="cd07302">
    <property type="entry name" value="CHD"/>
    <property type="match status" value="1"/>
</dbReference>
<dbReference type="SUPFAM" id="SSF53822">
    <property type="entry name" value="Periplasmic binding protein-like I"/>
    <property type="match status" value="1"/>
</dbReference>
<keyword evidence="8 18" id="KW-1133">Transmembrane helix</keyword>
<evidence type="ECO:0000313" key="21">
    <source>
        <dbReference type="Proteomes" id="UP000887566"/>
    </source>
</evidence>
<evidence type="ECO:0000256" key="16">
    <source>
        <dbReference type="RuleBase" id="RU003431"/>
    </source>
</evidence>
<evidence type="ECO:0000256" key="6">
    <source>
        <dbReference type="ARBA" id="ARBA00022729"/>
    </source>
</evidence>
<comment type="catalytic activity">
    <reaction evidence="1 16">
        <text>GTP = 3',5'-cyclic GMP + diphosphate</text>
        <dbReference type="Rhea" id="RHEA:13665"/>
        <dbReference type="ChEBI" id="CHEBI:33019"/>
        <dbReference type="ChEBI" id="CHEBI:37565"/>
        <dbReference type="ChEBI" id="CHEBI:57746"/>
        <dbReference type="EC" id="4.6.1.2"/>
    </reaction>
</comment>
<dbReference type="SMART" id="SM00044">
    <property type="entry name" value="CYCc"/>
    <property type="match status" value="1"/>
</dbReference>
<name>A0A914V6F3_9BILA</name>
<evidence type="ECO:0000256" key="18">
    <source>
        <dbReference type="SAM" id="Phobius"/>
    </source>
</evidence>
<dbReference type="FunFam" id="3.30.70.1230:FF:000023">
    <property type="entry name" value="Guanylate cyclase"/>
    <property type="match status" value="1"/>
</dbReference>
<keyword evidence="12" id="KW-0325">Glycoprotein</keyword>
<evidence type="ECO:0000256" key="11">
    <source>
        <dbReference type="ARBA" id="ARBA00023170"/>
    </source>
</evidence>
<evidence type="ECO:0000256" key="13">
    <source>
        <dbReference type="ARBA" id="ARBA00023239"/>
    </source>
</evidence>
<dbReference type="GO" id="GO:0005886">
    <property type="term" value="C:plasma membrane"/>
    <property type="evidence" value="ECO:0007669"/>
    <property type="project" value="UniProtKB-SubCell"/>
</dbReference>
<dbReference type="GO" id="GO:0007168">
    <property type="term" value="P:receptor guanylyl cyclase signaling pathway"/>
    <property type="evidence" value="ECO:0007669"/>
    <property type="project" value="TreeGrafter"/>
</dbReference>
<evidence type="ECO:0000256" key="12">
    <source>
        <dbReference type="ARBA" id="ARBA00023180"/>
    </source>
</evidence>
<keyword evidence="11" id="KW-0675">Receptor</keyword>
<dbReference type="Gene3D" id="3.30.70.1230">
    <property type="entry name" value="Nucleotide cyclase"/>
    <property type="match status" value="1"/>
</dbReference>
<dbReference type="CDD" id="cd06352">
    <property type="entry name" value="PBP1_NPR_GC-like"/>
    <property type="match status" value="1"/>
</dbReference>
<dbReference type="WBParaSite" id="PSAMB.scaffold1569size29897.g13805.t2">
    <property type="protein sequence ID" value="PSAMB.scaffold1569size29897.g13805.t2"/>
    <property type="gene ID" value="PSAMB.scaffold1569size29897.g13805"/>
</dbReference>
<organism evidence="21 22">
    <name type="scientific">Plectus sambesii</name>
    <dbReference type="NCBI Taxonomy" id="2011161"/>
    <lineage>
        <taxon>Eukaryota</taxon>
        <taxon>Metazoa</taxon>
        <taxon>Ecdysozoa</taxon>
        <taxon>Nematoda</taxon>
        <taxon>Chromadorea</taxon>
        <taxon>Plectida</taxon>
        <taxon>Plectina</taxon>
        <taxon>Plectoidea</taxon>
        <taxon>Plectidae</taxon>
        <taxon>Plectus</taxon>
    </lineage>
</organism>
<feature type="region of interest" description="Disordered" evidence="17">
    <location>
        <begin position="1028"/>
        <end position="1071"/>
    </location>
</feature>